<dbReference type="AlphaFoldDB" id="A0A086JEV9"/>
<protein>
    <submittedName>
        <fullName evidence="2">Uncharacterized protein</fullName>
    </submittedName>
</protein>
<organism evidence="2 3">
    <name type="scientific">Toxoplasma gondii FOU</name>
    <dbReference type="NCBI Taxonomy" id="943167"/>
    <lineage>
        <taxon>Eukaryota</taxon>
        <taxon>Sar</taxon>
        <taxon>Alveolata</taxon>
        <taxon>Apicomplexa</taxon>
        <taxon>Conoidasida</taxon>
        <taxon>Coccidia</taxon>
        <taxon>Eucoccidiorida</taxon>
        <taxon>Eimeriorina</taxon>
        <taxon>Sarcocystidae</taxon>
        <taxon>Toxoplasma</taxon>
    </lineage>
</organism>
<evidence type="ECO:0000313" key="3">
    <source>
        <dbReference type="Proteomes" id="UP000028838"/>
    </source>
</evidence>
<proteinExistence type="predicted"/>
<dbReference type="OrthoDB" id="335244at2759"/>
<name>A0A086JEV9_TOXGO</name>
<evidence type="ECO:0000256" key="1">
    <source>
        <dbReference type="SAM" id="MobiDB-lite"/>
    </source>
</evidence>
<gene>
    <name evidence="2" type="ORF">TGFOU_212420</name>
</gene>
<feature type="region of interest" description="Disordered" evidence="1">
    <location>
        <begin position="1"/>
        <end position="21"/>
    </location>
</feature>
<evidence type="ECO:0000313" key="2">
    <source>
        <dbReference type="EMBL" id="KFG30677.1"/>
    </source>
</evidence>
<dbReference type="VEuPathDB" id="ToxoDB:TGFOU_212420"/>
<accession>A0A086JEV9</accession>
<dbReference type="Proteomes" id="UP000028838">
    <property type="component" value="Unassembled WGS sequence"/>
</dbReference>
<dbReference type="EMBL" id="AEYH02003174">
    <property type="protein sequence ID" value="KFG30677.1"/>
    <property type="molecule type" value="Genomic_DNA"/>
</dbReference>
<reference evidence="2 3" key="1">
    <citation type="submission" date="2014-07" db="EMBL/GenBank/DDBJ databases">
        <authorList>
            <person name="Sibley D."/>
            <person name="Venepally P."/>
            <person name="Karamycheva S."/>
            <person name="Hadjithomas M."/>
            <person name="Khan A."/>
            <person name="Brunk B."/>
            <person name="Roos D."/>
            <person name="Caler E."/>
            <person name="Lorenzi H."/>
        </authorList>
    </citation>
    <scope>NUCLEOTIDE SEQUENCE [LARGE SCALE GENOMIC DNA]</scope>
    <source>
        <strain evidence="2 3">FOU</strain>
    </source>
</reference>
<sequence>MKKAEEEGIGGSHLADSKRDMNRIKADLKELEKALQIQPAGLVSGQDVLRQEDVSALSRQIKQVEAKLAELEASAAPFPSAGGGEAEEQGKRLPAASGAVLRLQKVAAMLESAETALEASVTFYKEHVERVGKGLPKEGEMADAALLQTLQAEVECRRRLSARAIQVFRSINHSRRDVRNLENRQ</sequence>
<comment type="caution">
    <text evidence="2">The sequence shown here is derived from an EMBL/GenBank/DDBJ whole genome shotgun (WGS) entry which is preliminary data.</text>
</comment>